<accession>A0A9W6GAA0</accession>
<dbReference type="SUPFAM" id="SSF55729">
    <property type="entry name" value="Acyl-CoA N-acyltransferases (Nat)"/>
    <property type="match status" value="1"/>
</dbReference>
<protein>
    <submittedName>
        <fullName evidence="4">GNAT family N-acetyltransferase</fullName>
    </submittedName>
</protein>
<dbReference type="InterPro" id="IPR050832">
    <property type="entry name" value="Bact_Acetyltransf"/>
</dbReference>
<dbReference type="AlphaFoldDB" id="A0A9W6GAA0"/>
<dbReference type="InterPro" id="IPR016181">
    <property type="entry name" value="Acyl_CoA_acyltransferase"/>
</dbReference>
<reference evidence="4" key="1">
    <citation type="submission" date="2022-12" db="EMBL/GenBank/DDBJ databases">
        <title>Reference genome sequencing for broad-spectrum identification of bacterial and archaeal isolates by mass spectrometry.</title>
        <authorList>
            <person name="Sekiguchi Y."/>
            <person name="Tourlousse D.M."/>
        </authorList>
    </citation>
    <scope>NUCLEOTIDE SEQUENCE</scope>
    <source>
        <strain evidence="4">LLR39Z86</strain>
    </source>
</reference>
<dbReference type="RefSeq" id="WP_270113493.1">
    <property type="nucleotide sequence ID" value="NZ_BAAAOL010000017.1"/>
</dbReference>
<gene>
    <name evidence="4" type="primary">phnO</name>
    <name evidence="4" type="ORF">GALLR39Z86_30120</name>
</gene>
<keyword evidence="1" id="KW-0808">Transferase</keyword>
<keyword evidence="2" id="KW-0012">Acyltransferase</keyword>
<dbReference type="PANTHER" id="PTHR43877">
    <property type="entry name" value="AMINOALKYLPHOSPHONATE N-ACETYLTRANSFERASE-RELATED-RELATED"/>
    <property type="match status" value="1"/>
</dbReference>
<feature type="domain" description="N-acetyltransferase" evidence="3">
    <location>
        <begin position="1"/>
        <end position="147"/>
    </location>
</feature>
<dbReference type="EMBL" id="BSDT01000001">
    <property type="protein sequence ID" value="GLI43162.1"/>
    <property type="molecule type" value="Genomic_DNA"/>
</dbReference>
<evidence type="ECO:0000256" key="1">
    <source>
        <dbReference type="ARBA" id="ARBA00022679"/>
    </source>
</evidence>
<organism evidence="4 5">
    <name type="scientific">Glycomyces algeriensis</name>
    <dbReference type="NCBI Taxonomy" id="256037"/>
    <lineage>
        <taxon>Bacteria</taxon>
        <taxon>Bacillati</taxon>
        <taxon>Actinomycetota</taxon>
        <taxon>Actinomycetes</taxon>
        <taxon>Glycomycetales</taxon>
        <taxon>Glycomycetaceae</taxon>
        <taxon>Glycomyces</taxon>
    </lineage>
</organism>
<proteinExistence type="predicted"/>
<dbReference type="Pfam" id="PF00583">
    <property type="entry name" value="Acetyltransf_1"/>
    <property type="match status" value="1"/>
</dbReference>
<keyword evidence="5" id="KW-1185">Reference proteome</keyword>
<name>A0A9W6GAA0_9ACTN</name>
<dbReference type="CDD" id="cd04301">
    <property type="entry name" value="NAT_SF"/>
    <property type="match status" value="1"/>
</dbReference>
<dbReference type="Proteomes" id="UP001144313">
    <property type="component" value="Unassembled WGS sequence"/>
</dbReference>
<comment type="caution">
    <text evidence="4">The sequence shown here is derived from an EMBL/GenBank/DDBJ whole genome shotgun (WGS) entry which is preliminary data.</text>
</comment>
<sequence>MRIRPLQSGDAEAASALLHQLGYPQDGAEATAARIRAWSADPSSAALAADRDGDLLGLIAVHVCPFFERDGSWARIVALVVADTARGQGVGGRLMDAAESFAARRGCRSMEVTSSDHRDDAHAFYRARDYTVQTGRSSRLLRSLGGG</sequence>
<dbReference type="Gene3D" id="3.40.630.30">
    <property type="match status" value="1"/>
</dbReference>
<dbReference type="PROSITE" id="PS51186">
    <property type="entry name" value="GNAT"/>
    <property type="match status" value="1"/>
</dbReference>
<evidence type="ECO:0000256" key="2">
    <source>
        <dbReference type="ARBA" id="ARBA00023315"/>
    </source>
</evidence>
<dbReference type="InterPro" id="IPR000182">
    <property type="entry name" value="GNAT_dom"/>
</dbReference>
<evidence type="ECO:0000313" key="4">
    <source>
        <dbReference type="EMBL" id="GLI43162.1"/>
    </source>
</evidence>
<evidence type="ECO:0000259" key="3">
    <source>
        <dbReference type="PROSITE" id="PS51186"/>
    </source>
</evidence>
<dbReference type="GO" id="GO:0016747">
    <property type="term" value="F:acyltransferase activity, transferring groups other than amino-acyl groups"/>
    <property type="evidence" value="ECO:0007669"/>
    <property type="project" value="InterPro"/>
</dbReference>
<evidence type="ECO:0000313" key="5">
    <source>
        <dbReference type="Proteomes" id="UP001144313"/>
    </source>
</evidence>